<sequence length="340" mass="37454">MATIISFIRHACLIIYLPLETHPMIEQPNHVSAKRFAFTLVEVLVAIAIISILIGLLLPAVQASRESARQTQCINNLKQVGLAIQNFESQTKELPPSRNYDHFQSWAFLILPHMEQTALPEAWDDRLKYYYQTDTARQTPIPMYFCPSRRDGKILSTQNDDILSPFEVSGHVPGVVSDYACSAGHGPAGVWNWITSNGAMIMGRGETEPPTVPTGWYAPPLAELVQWSSRTNYASLSDGASHTILVGEKHVRPSRIGIAPEDGAIYNGDHPGNFSRCGGPGYPLARFPTDAYQTNFGSYHTGGVNFVFADGSVRTFDPSISTELLGRLTARNDGKFAEDN</sequence>
<accession>A0A7W5E057</accession>
<dbReference type="Pfam" id="PF07596">
    <property type="entry name" value="SBP_bac_10"/>
    <property type="match status" value="1"/>
</dbReference>
<dbReference type="Proteomes" id="UP000536179">
    <property type="component" value="Unassembled WGS sequence"/>
</dbReference>
<keyword evidence="1" id="KW-0472">Membrane</keyword>
<dbReference type="InterPro" id="IPR012902">
    <property type="entry name" value="N_methyl_site"/>
</dbReference>
<protein>
    <submittedName>
        <fullName evidence="3">Prepilin-type N-terminal cleavage/methylation domain-containing protein/prepilin-type processing-associated H-X9-DG protein</fullName>
    </submittedName>
</protein>
<evidence type="ECO:0000256" key="1">
    <source>
        <dbReference type="SAM" id="Phobius"/>
    </source>
</evidence>
<keyword evidence="4" id="KW-1185">Reference proteome</keyword>
<feature type="domain" description="DUF1559" evidence="2">
    <location>
        <begin position="62"/>
        <end position="320"/>
    </location>
</feature>
<keyword evidence="1" id="KW-1133">Transmembrane helix</keyword>
<dbReference type="NCBIfam" id="TIGR02532">
    <property type="entry name" value="IV_pilin_GFxxxE"/>
    <property type="match status" value="1"/>
</dbReference>
<feature type="transmembrane region" description="Helical" evidence="1">
    <location>
        <begin position="36"/>
        <end position="61"/>
    </location>
</feature>
<evidence type="ECO:0000313" key="4">
    <source>
        <dbReference type="Proteomes" id="UP000536179"/>
    </source>
</evidence>
<dbReference type="NCBIfam" id="TIGR04294">
    <property type="entry name" value="pre_pil_HX9DG"/>
    <property type="match status" value="1"/>
</dbReference>
<dbReference type="RefSeq" id="WP_246419924.1">
    <property type="nucleotide sequence ID" value="NZ_JACHXU010000011.1"/>
</dbReference>
<proteinExistence type="predicted"/>
<dbReference type="InterPro" id="IPR045584">
    <property type="entry name" value="Pilin-like"/>
</dbReference>
<name>A0A7W5E057_9BACT</name>
<dbReference type="AlphaFoldDB" id="A0A7W5E057"/>
<evidence type="ECO:0000313" key="3">
    <source>
        <dbReference type="EMBL" id="MBB3207695.1"/>
    </source>
</evidence>
<dbReference type="Gene3D" id="3.30.700.10">
    <property type="entry name" value="Glycoprotein, Type 4 Pilin"/>
    <property type="match status" value="1"/>
</dbReference>
<dbReference type="SUPFAM" id="SSF54523">
    <property type="entry name" value="Pili subunits"/>
    <property type="match status" value="1"/>
</dbReference>
<dbReference type="Pfam" id="PF07963">
    <property type="entry name" value="N_methyl"/>
    <property type="match status" value="1"/>
</dbReference>
<dbReference type="EMBL" id="JACHXU010000011">
    <property type="protein sequence ID" value="MBB3207695.1"/>
    <property type="molecule type" value="Genomic_DNA"/>
</dbReference>
<organism evidence="3 4">
    <name type="scientific">Aporhodopirellula rubra</name>
    <dbReference type="NCBI Taxonomy" id="980271"/>
    <lineage>
        <taxon>Bacteria</taxon>
        <taxon>Pseudomonadati</taxon>
        <taxon>Planctomycetota</taxon>
        <taxon>Planctomycetia</taxon>
        <taxon>Pirellulales</taxon>
        <taxon>Pirellulaceae</taxon>
        <taxon>Aporhodopirellula</taxon>
    </lineage>
</organism>
<dbReference type="InterPro" id="IPR027558">
    <property type="entry name" value="Pre_pil_HX9DG_C"/>
</dbReference>
<comment type="caution">
    <text evidence="3">The sequence shown here is derived from an EMBL/GenBank/DDBJ whole genome shotgun (WGS) entry which is preliminary data.</text>
</comment>
<reference evidence="3 4" key="1">
    <citation type="submission" date="2020-08" db="EMBL/GenBank/DDBJ databases">
        <title>Genomic Encyclopedia of Type Strains, Phase III (KMG-III): the genomes of soil and plant-associated and newly described type strains.</title>
        <authorList>
            <person name="Whitman W."/>
        </authorList>
    </citation>
    <scope>NUCLEOTIDE SEQUENCE [LARGE SCALE GENOMIC DNA]</scope>
    <source>
        <strain evidence="3 4">CECT 8075</strain>
    </source>
</reference>
<keyword evidence="1" id="KW-0812">Transmembrane</keyword>
<gene>
    <name evidence="3" type="ORF">FHS27_003520</name>
</gene>
<dbReference type="PANTHER" id="PTHR30093:SF2">
    <property type="entry name" value="TYPE II SECRETION SYSTEM PROTEIN H"/>
    <property type="match status" value="1"/>
</dbReference>
<evidence type="ECO:0000259" key="2">
    <source>
        <dbReference type="Pfam" id="PF07596"/>
    </source>
</evidence>
<dbReference type="PANTHER" id="PTHR30093">
    <property type="entry name" value="GENERAL SECRETION PATHWAY PROTEIN G"/>
    <property type="match status" value="1"/>
</dbReference>
<dbReference type="InterPro" id="IPR011453">
    <property type="entry name" value="DUF1559"/>
</dbReference>